<proteinExistence type="predicted"/>
<reference evidence="1 2" key="1">
    <citation type="submission" date="2016-01" db="EMBL/GenBank/DDBJ databases">
        <authorList>
            <person name="Manzoor S."/>
        </authorList>
    </citation>
    <scope>NUCLEOTIDE SEQUENCE [LARGE SCALE GENOMIC DNA]</scope>
    <source>
        <strain evidence="1">Methanoculleus sp MAB1</strain>
    </source>
</reference>
<accession>A0A0X3BLL9</accession>
<name>A0A0X3BLL9_9EURY</name>
<dbReference type="RefSeq" id="WP_157203669.1">
    <property type="nucleotide sequence ID" value="NZ_DAIMMY010000007.1"/>
</dbReference>
<dbReference type="Proteomes" id="UP000069850">
    <property type="component" value="Chromosome 1"/>
</dbReference>
<evidence type="ECO:0000313" key="2">
    <source>
        <dbReference type="Proteomes" id="UP000069850"/>
    </source>
</evidence>
<sequence>MFSAASLQAQSKRPAGAFIPMTVLLPSGNSTCHPDTDLAFDRTIAIFS</sequence>
<gene>
    <name evidence="1" type="ORF">MMAB1_1799</name>
</gene>
<evidence type="ECO:0000313" key="1">
    <source>
        <dbReference type="EMBL" id="CVK33012.1"/>
    </source>
</evidence>
<dbReference type="EMBL" id="LT158599">
    <property type="protein sequence ID" value="CVK33012.1"/>
    <property type="molecule type" value="Genomic_DNA"/>
</dbReference>
<dbReference type="AlphaFoldDB" id="A0A0X3BLL9"/>
<protein>
    <submittedName>
        <fullName evidence="1">Uncharacterized protein</fullName>
    </submittedName>
</protein>
<organism evidence="1 2">
    <name type="scientific">Methanoculleus bourgensis</name>
    <dbReference type="NCBI Taxonomy" id="83986"/>
    <lineage>
        <taxon>Archaea</taxon>
        <taxon>Methanobacteriati</taxon>
        <taxon>Methanobacteriota</taxon>
        <taxon>Stenosarchaea group</taxon>
        <taxon>Methanomicrobia</taxon>
        <taxon>Methanomicrobiales</taxon>
        <taxon>Methanomicrobiaceae</taxon>
        <taxon>Methanoculleus</taxon>
    </lineage>
</organism>
<dbReference type="KEGG" id="mema:MMAB1_1799"/>
<dbReference type="GeneID" id="43321700"/>